<comment type="catalytic activity">
    <reaction evidence="1 8">
        <text>[protein]-peptidylproline (omega=180) = [protein]-peptidylproline (omega=0)</text>
        <dbReference type="Rhea" id="RHEA:16237"/>
        <dbReference type="Rhea" id="RHEA-COMP:10747"/>
        <dbReference type="Rhea" id="RHEA-COMP:10748"/>
        <dbReference type="ChEBI" id="CHEBI:83833"/>
        <dbReference type="ChEBI" id="CHEBI:83834"/>
        <dbReference type="EC" id="5.2.1.8"/>
    </reaction>
</comment>
<dbReference type="SUPFAM" id="SSF48452">
    <property type="entry name" value="TPR-like"/>
    <property type="match status" value="1"/>
</dbReference>
<dbReference type="GO" id="GO:0003755">
    <property type="term" value="F:peptidyl-prolyl cis-trans isomerase activity"/>
    <property type="evidence" value="ECO:0007669"/>
    <property type="project" value="UniProtKB-KW"/>
</dbReference>
<dbReference type="PANTHER" id="PTHR46512:SF9">
    <property type="entry name" value="PEPTIDYLPROLYL ISOMERASE"/>
    <property type="match status" value="1"/>
</dbReference>
<dbReference type="AlphaFoldDB" id="A0AAN7GTW9"/>
<evidence type="ECO:0000256" key="1">
    <source>
        <dbReference type="ARBA" id="ARBA00000971"/>
    </source>
</evidence>
<feature type="compositionally biased region" description="Acidic residues" evidence="9">
    <location>
        <begin position="16"/>
        <end position="28"/>
    </location>
</feature>
<dbReference type="SMART" id="SM00028">
    <property type="entry name" value="TPR"/>
    <property type="match status" value="2"/>
</dbReference>
<comment type="similarity">
    <text evidence="2">Belongs to the FKBP-type PPIase family.</text>
</comment>
<feature type="domain" description="PPIase FKBP-type" evidence="10">
    <location>
        <begin position="181"/>
        <end position="272"/>
    </location>
</feature>
<keyword evidence="12" id="KW-1185">Reference proteome</keyword>
<evidence type="ECO:0000259" key="10">
    <source>
        <dbReference type="PROSITE" id="PS50059"/>
    </source>
</evidence>
<dbReference type="EMBL" id="JAXIOK010000023">
    <property type="protein sequence ID" value="KAK4742647.1"/>
    <property type="molecule type" value="Genomic_DNA"/>
</dbReference>
<feature type="region of interest" description="Disordered" evidence="9">
    <location>
        <begin position="1"/>
        <end position="29"/>
    </location>
</feature>
<evidence type="ECO:0000313" key="11">
    <source>
        <dbReference type="EMBL" id="KAK4742647.1"/>
    </source>
</evidence>
<gene>
    <name evidence="11" type="ORF">SAY87_000648</name>
</gene>
<dbReference type="Pfam" id="PF00254">
    <property type="entry name" value="FKBP_C"/>
    <property type="match status" value="3"/>
</dbReference>
<dbReference type="Gene3D" id="1.25.40.10">
    <property type="entry name" value="Tetratricopeptide repeat domain"/>
    <property type="match status" value="1"/>
</dbReference>
<feature type="region of interest" description="Disordered" evidence="9">
    <location>
        <begin position="570"/>
        <end position="605"/>
    </location>
</feature>
<comment type="caution">
    <text evidence="11">The sequence shown here is derived from an EMBL/GenBank/DDBJ whole genome shotgun (WGS) entry which is preliminary data.</text>
</comment>
<keyword evidence="5" id="KW-0802">TPR repeat</keyword>
<dbReference type="FunFam" id="1.25.40.10:FF:000008">
    <property type="entry name" value="Peptidylprolyl isomerase"/>
    <property type="match status" value="1"/>
</dbReference>
<dbReference type="Gene3D" id="3.10.50.40">
    <property type="match status" value="3"/>
</dbReference>
<name>A0AAN7GTW9_9MYRT</name>
<dbReference type="InterPro" id="IPR001179">
    <property type="entry name" value="PPIase_FKBP_dom"/>
</dbReference>
<proteinExistence type="inferred from homology"/>
<dbReference type="PANTHER" id="PTHR46512">
    <property type="entry name" value="PEPTIDYLPROLYL ISOMERASE"/>
    <property type="match status" value="1"/>
</dbReference>
<keyword evidence="4" id="KW-0677">Repeat</keyword>
<dbReference type="InterPro" id="IPR019734">
    <property type="entry name" value="TPR_rpt"/>
</dbReference>
<evidence type="ECO:0000256" key="9">
    <source>
        <dbReference type="SAM" id="MobiDB-lite"/>
    </source>
</evidence>
<dbReference type="InterPro" id="IPR046357">
    <property type="entry name" value="PPIase_dom_sf"/>
</dbReference>
<dbReference type="FunFam" id="3.10.50.40:FF:000017">
    <property type="entry name" value="Peptidylprolyl isomerase"/>
    <property type="match status" value="1"/>
</dbReference>
<dbReference type="EC" id="5.2.1.8" evidence="3 8"/>
<organism evidence="11 12">
    <name type="scientific">Trapa incisa</name>
    <dbReference type="NCBI Taxonomy" id="236973"/>
    <lineage>
        <taxon>Eukaryota</taxon>
        <taxon>Viridiplantae</taxon>
        <taxon>Streptophyta</taxon>
        <taxon>Embryophyta</taxon>
        <taxon>Tracheophyta</taxon>
        <taxon>Spermatophyta</taxon>
        <taxon>Magnoliopsida</taxon>
        <taxon>eudicotyledons</taxon>
        <taxon>Gunneridae</taxon>
        <taxon>Pentapetalae</taxon>
        <taxon>rosids</taxon>
        <taxon>malvids</taxon>
        <taxon>Myrtales</taxon>
        <taxon>Lythraceae</taxon>
        <taxon>Trapa</taxon>
    </lineage>
</organism>
<dbReference type="PROSITE" id="PS50059">
    <property type="entry name" value="FKBP_PPIASE"/>
    <property type="match status" value="3"/>
</dbReference>
<evidence type="ECO:0000256" key="7">
    <source>
        <dbReference type="ARBA" id="ARBA00023235"/>
    </source>
</evidence>
<feature type="domain" description="PPIase FKBP-type" evidence="10">
    <location>
        <begin position="300"/>
        <end position="392"/>
    </location>
</feature>
<dbReference type="Proteomes" id="UP001345219">
    <property type="component" value="Chromosome 1"/>
</dbReference>
<keyword evidence="7 8" id="KW-0413">Isomerase</keyword>
<evidence type="ECO:0000256" key="6">
    <source>
        <dbReference type="ARBA" id="ARBA00023110"/>
    </source>
</evidence>
<dbReference type="InterPro" id="IPR050754">
    <property type="entry name" value="FKBP4/5/8-like"/>
</dbReference>
<dbReference type="InterPro" id="IPR011990">
    <property type="entry name" value="TPR-like_helical_dom_sf"/>
</dbReference>
<dbReference type="SUPFAM" id="SSF54534">
    <property type="entry name" value="FKBP-like"/>
    <property type="match status" value="3"/>
</dbReference>
<evidence type="ECO:0000256" key="4">
    <source>
        <dbReference type="ARBA" id="ARBA00022737"/>
    </source>
</evidence>
<evidence type="ECO:0000313" key="12">
    <source>
        <dbReference type="Proteomes" id="UP001345219"/>
    </source>
</evidence>
<evidence type="ECO:0000256" key="5">
    <source>
        <dbReference type="ARBA" id="ARBA00022803"/>
    </source>
</evidence>
<keyword evidence="6 8" id="KW-0697">Rotamase</keyword>
<evidence type="ECO:0000256" key="2">
    <source>
        <dbReference type="ARBA" id="ARBA00006577"/>
    </source>
</evidence>
<accession>A0AAN7GTW9</accession>
<sequence length="605" mass="66923">MAISAIAMKGSRFPDTEDDNELDEEPGEVIESAPPLKVGEEREIGRSGLRKKLLRPGRGWETPEFGDEVTVHIVRSLLDGMLFNSTMDRDGTLTFKLGHGQVVPGLDHAIITMKKGESALFTMPPELGYGDAGCDGVPPDVAVKFEVELITWITVIDICKDGGIIKKILERGERDEKPSDLDEVLVKYQATLEDGTIIKETPGDGMEFYVNDGHFCPALAKAVVTMKWGEKAKLIVQPQYAFGGEDNLLSALPHDVPPNSFISIDLQLVSFKPIIDITGDSKVFKKILKEGEGTITANEGATVTIAYVAQLENGTTYEKRGLDGMQPLTFVTDEEQVLAGLDCAVITMKKGEQAVITINHEYGFGSQEVQRDLAIVPPCSKLVYEVEMLDFIKEKAPWEMNNKERIEAAEQKKEEGNHLFKYGKYQRAAKKYNKVRFLALPVMEAADYVGEDNDFGDDDLKPVIALRVSCWLNGAACNIKLNSFKEAINLCSKVLDIEFQNLKALYRRAQAFLENADLLLAEVDIKKALEVDPANREFKSLYIKLKRLQADSNRRDAKIYVNMFAPATKDSSTANKKLKVENAGKEVGGQAMEIDQTADSSTPVA</sequence>
<reference evidence="11 12" key="1">
    <citation type="journal article" date="2023" name="Hortic Res">
        <title>Pangenome of water caltrop reveals structural variations and asymmetric subgenome divergence after allopolyploidization.</title>
        <authorList>
            <person name="Zhang X."/>
            <person name="Chen Y."/>
            <person name="Wang L."/>
            <person name="Yuan Y."/>
            <person name="Fang M."/>
            <person name="Shi L."/>
            <person name="Lu R."/>
            <person name="Comes H.P."/>
            <person name="Ma Y."/>
            <person name="Chen Y."/>
            <person name="Huang G."/>
            <person name="Zhou Y."/>
            <person name="Zheng Z."/>
            <person name="Qiu Y."/>
        </authorList>
    </citation>
    <scope>NUCLEOTIDE SEQUENCE [LARGE SCALE GENOMIC DNA]</scope>
    <source>
        <tissue evidence="11">Roots</tissue>
    </source>
</reference>
<evidence type="ECO:0000256" key="8">
    <source>
        <dbReference type="PROSITE-ProRule" id="PRU00277"/>
    </source>
</evidence>
<evidence type="ECO:0000256" key="3">
    <source>
        <dbReference type="ARBA" id="ARBA00013194"/>
    </source>
</evidence>
<protein>
    <recommendedName>
        <fullName evidence="3 8">peptidylprolyl isomerase</fullName>
        <ecNumber evidence="3 8">5.2.1.8</ecNumber>
    </recommendedName>
</protein>
<feature type="domain" description="PPIase FKBP-type" evidence="10">
    <location>
        <begin position="66"/>
        <end position="153"/>
    </location>
</feature>